<evidence type="ECO:0000259" key="4">
    <source>
        <dbReference type="Pfam" id="PF21546"/>
    </source>
</evidence>
<organism evidence="5 6">
    <name type="scientific">Verminephrobacter eiseniae (strain EF01-2)</name>
    <dbReference type="NCBI Taxonomy" id="391735"/>
    <lineage>
        <taxon>Bacteria</taxon>
        <taxon>Pseudomonadati</taxon>
        <taxon>Pseudomonadota</taxon>
        <taxon>Betaproteobacteria</taxon>
        <taxon>Burkholderiales</taxon>
        <taxon>Comamonadaceae</taxon>
        <taxon>Verminephrobacter</taxon>
    </lineage>
</organism>
<accession>A1WJR5</accession>
<evidence type="ECO:0000313" key="5">
    <source>
        <dbReference type="EMBL" id="ABM57872.1"/>
    </source>
</evidence>
<dbReference type="InterPro" id="IPR049382">
    <property type="entry name" value="FGGY_C_2"/>
</dbReference>
<protein>
    <submittedName>
        <fullName evidence="5">Carbohydrate kinase, FGGY</fullName>
    </submittedName>
</protein>
<gene>
    <name evidence="5" type="ordered locus">Veis_2124</name>
</gene>
<evidence type="ECO:0000256" key="2">
    <source>
        <dbReference type="ARBA" id="ARBA00022679"/>
    </source>
</evidence>
<dbReference type="OrthoDB" id="9799608at2"/>
<dbReference type="eggNOG" id="COG1070">
    <property type="taxonomic scope" value="Bacteria"/>
</dbReference>
<dbReference type="KEGG" id="vei:Veis_2124"/>
<keyword evidence="6" id="KW-1185">Reference proteome</keyword>
<proteinExistence type="inferred from homology"/>
<dbReference type="SUPFAM" id="SSF53067">
    <property type="entry name" value="Actin-like ATPase domain"/>
    <property type="match status" value="1"/>
</dbReference>
<dbReference type="GeneID" id="76463321"/>
<evidence type="ECO:0000256" key="1">
    <source>
        <dbReference type="ARBA" id="ARBA00009156"/>
    </source>
</evidence>
<keyword evidence="3 5" id="KW-0418">Kinase</keyword>
<reference evidence="6" key="1">
    <citation type="submission" date="2006-12" db="EMBL/GenBank/DDBJ databases">
        <title>Complete sequence of chromosome 1 of Verminephrobacter eiseniae EF01-2.</title>
        <authorList>
            <person name="Copeland A."/>
            <person name="Lucas S."/>
            <person name="Lapidus A."/>
            <person name="Barry K."/>
            <person name="Detter J.C."/>
            <person name="Glavina del Rio T."/>
            <person name="Dalin E."/>
            <person name="Tice H."/>
            <person name="Pitluck S."/>
            <person name="Chertkov O."/>
            <person name="Brettin T."/>
            <person name="Bruce D."/>
            <person name="Han C."/>
            <person name="Tapia R."/>
            <person name="Gilna P."/>
            <person name="Schmutz J."/>
            <person name="Larimer F."/>
            <person name="Land M."/>
            <person name="Hauser L."/>
            <person name="Kyrpides N."/>
            <person name="Kim E."/>
            <person name="Stahl D."/>
            <person name="Richardson P."/>
        </authorList>
    </citation>
    <scope>NUCLEOTIDE SEQUENCE [LARGE SCALE GENOMIC DNA]</scope>
    <source>
        <strain evidence="6">EF01-2</strain>
    </source>
</reference>
<evidence type="ECO:0000313" key="6">
    <source>
        <dbReference type="Proteomes" id="UP000000374"/>
    </source>
</evidence>
<dbReference type="Proteomes" id="UP000000374">
    <property type="component" value="Chromosome"/>
</dbReference>
<name>A1WJR5_VEREI</name>
<keyword evidence="2" id="KW-0808">Transferase</keyword>
<sequence>MDALDLTLVIDIGKSNAKLLLFDADGAVLEQHSRANASVTAALGYPALDVQGLAQWMQTTLRGCANARRCGHVIASTHGAALVALDGAGLAWEPLDYEFELALDGAAAQVFAAGCDFRETLSPDLPGGLNAARQLWWLQNTHPAAWRRTRCLMPYAQYWAWLLSGVASSERSALGCHSHLWNPHRGTFSSLAVARGWAPLFAPLRWAHERLGPVRADVAQQWGLPPAAQVHVGVHDSNACLARYLYLLRPDRQRHSGPALTLVTSGTWTVLMAPGASARHLVAHQDMLANVDVMGRITPTARFMGGREFACLLDGASADAADGAGVADGADLQALIDGPLHAVPSFASQGGPFAARQGFVLRQGQRLTTPLAQALTARQRAALAAMYCAQMSCWSICALWNVPGAAGTADAPGAGTVIVEGPLARNRNYLLALQALLPGVACHTNADSVEGTAKGAWGLVHVAHAALLEPLARVPLPGIAAYHQHWLQALNFS</sequence>
<dbReference type="InterPro" id="IPR043129">
    <property type="entry name" value="ATPase_NBD"/>
</dbReference>
<dbReference type="AlphaFoldDB" id="A1WJR5"/>
<dbReference type="Pfam" id="PF21546">
    <property type="entry name" value="FGGY_C_2"/>
    <property type="match status" value="1"/>
</dbReference>
<dbReference type="HOGENOM" id="CLU_034535_0_0_4"/>
<dbReference type="EMBL" id="CP000542">
    <property type="protein sequence ID" value="ABM57872.1"/>
    <property type="molecule type" value="Genomic_DNA"/>
</dbReference>
<dbReference type="RefSeq" id="WP_011809878.1">
    <property type="nucleotide sequence ID" value="NC_008786.1"/>
</dbReference>
<dbReference type="InterPro" id="IPR050406">
    <property type="entry name" value="FGGY_Carb_Kinase"/>
</dbReference>
<dbReference type="Gene3D" id="3.30.420.40">
    <property type="match status" value="2"/>
</dbReference>
<comment type="similarity">
    <text evidence="1">Belongs to the FGGY kinase family.</text>
</comment>
<feature type="domain" description="Carbohydrate kinase FGGY C-terminal" evidence="4">
    <location>
        <begin position="259"/>
        <end position="461"/>
    </location>
</feature>
<dbReference type="PANTHER" id="PTHR43095">
    <property type="entry name" value="SUGAR KINASE"/>
    <property type="match status" value="1"/>
</dbReference>
<evidence type="ECO:0000256" key="3">
    <source>
        <dbReference type="ARBA" id="ARBA00022777"/>
    </source>
</evidence>
<dbReference type="GO" id="GO:0016301">
    <property type="term" value="F:kinase activity"/>
    <property type="evidence" value="ECO:0007669"/>
    <property type="project" value="UniProtKB-KW"/>
</dbReference>
<dbReference type="STRING" id="391735.Veis_2124"/>